<dbReference type="Proteomes" id="UP000193648">
    <property type="component" value="Unassembled WGS sequence"/>
</dbReference>
<dbReference type="OrthoDB" id="9876299at2759"/>
<dbReference type="Gene3D" id="3.40.50.720">
    <property type="entry name" value="NAD(P)-binding Rossmann-like Domain"/>
    <property type="match status" value="1"/>
</dbReference>
<reference evidence="2 3" key="1">
    <citation type="submission" date="2016-07" db="EMBL/GenBank/DDBJ databases">
        <title>Pervasive Adenine N6-methylation of Active Genes in Fungi.</title>
        <authorList>
            <consortium name="DOE Joint Genome Institute"/>
            <person name="Mondo S.J."/>
            <person name="Dannebaum R.O."/>
            <person name="Kuo R.C."/>
            <person name="Labutti K."/>
            <person name="Haridas S."/>
            <person name="Kuo A."/>
            <person name="Salamov A."/>
            <person name="Ahrendt S.R."/>
            <person name="Lipzen A."/>
            <person name="Sullivan W."/>
            <person name="Andreopoulos W.B."/>
            <person name="Clum A."/>
            <person name="Lindquist E."/>
            <person name="Daum C."/>
            <person name="Ramamoorthy G.K."/>
            <person name="Gryganskyi A."/>
            <person name="Culley D."/>
            <person name="Magnuson J.K."/>
            <person name="James T.Y."/>
            <person name="O'Malley M.A."/>
            <person name="Stajich J.E."/>
            <person name="Spatafora J.W."/>
            <person name="Visel A."/>
            <person name="Grigoriev I.V."/>
        </authorList>
    </citation>
    <scope>NUCLEOTIDE SEQUENCE [LARGE SCALE GENOMIC DNA]</scope>
    <source>
        <strain evidence="2 3">NRRL 3116</strain>
    </source>
</reference>
<dbReference type="SUPFAM" id="SSF51735">
    <property type="entry name" value="NAD(P)-binding Rossmann-fold domains"/>
    <property type="match status" value="1"/>
</dbReference>
<keyword evidence="3" id="KW-1185">Reference proteome</keyword>
<gene>
    <name evidence="2" type="ORF">BCR41DRAFT_359327</name>
</gene>
<dbReference type="STRING" id="64571.A0A1Y2GFI2"/>
<feature type="region of interest" description="Disordered" evidence="1">
    <location>
        <begin position="1"/>
        <end position="29"/>
    </location>
</feature>
<protein>
    <recommendedName>
        <fullName evidence="4">DUF1776-domain-containing protein</fullName>
    </recommendedName>
</protein>
<evidence type="ECO:0008006" key="4">
    <source>
        <dbReference type="Google" id="ProtNLM"/>
    </source>
</evidence>
<dbReference type="PANTHER" id="PTHR43313:SF1">
    <property type="entry name" value="3BETA-HYDROXYSTEROID DEHYDROGENASE DHS-16"/>
    <property type="match status" value="1"/>
</dbReference>
<dbReference type="RefSeq" id="XP_021878442.1">
    <property type="nucleotide sequence ID" value="XM_022025197.1"/>
</dbReference>
<dbReference type="PANTHER" id="PTHR43313">
    <property type="entry name" value="SHORT-CHAIN DEHYDROGENASE/REDUCTASE FAMILY 9C"/>
    <property type="match status" value="1"/>
</dbReference>
<dbReference type="InParanoid" id="A0A1Y2GFI2"/>
<evidence type="ECO:0000256" key="1">
    <source>
        <dbReference type="SAM" id="MobiDB-lite"/>
    </source>
</evidence>
<dbReference type="Pfam" id="PF08643">
    <property type="entry name" value="DUF1776"/>
    <property type="match status" value="1"/>
</dbReference>
<feature type="compositionally biased region" description="Low complexity" evidence="1">
    <location>
        <begin position="245"/>
        <end position="255"/>
    </location>
</feature>
<dbReference type="GO" id="GO:0008202">
    <property type="term" value="P:steroid metabolic process"/>
    <property type="evidence" value="ECO:0007669"/>
    <property type="project" value="TreeGrafter"/>
</dbReference>
<accession>A0A1Y2GFI2</accession>
<dbReference type="GeneID" id="33567041"/>
<dbReference type="GO" id="GO:0016491">
    <property type="term" value="F:oxidoreductase activity"/>
    <property type="evidence" value="ECO:0007669"/>
    <property type="project" value="TreeGrafter"/>
</dbReference>
<proteinExistence type="predicted"/>
<organism evidence="2 3">
    <name type="scientific">Lobosporangium transversale</name>
    <dbReference type="NCBI Taxonomy" id="64571"/>
    <lineage>
        <taxon>Eukaryota</taxon>
        <taxon>Fungi</taxon>
        <taxon>Fungi incertae sedis</taxon>
        <taxon>Mucoromycota</taxon>
        <taxon>Mortierellomycotina</taxon>
        <taxon>Mortierellomycetes</taxon>
        <taxon>Mortierellales</taxon>
        <taxon>Mortierellaceae</taxon>
        <taxon>Lobosporangium</taxon>
    </lineage>
</organism>
<dbReference type="EMBL" id="MCFF01000037">
    <property type="protein sequence ID" value="ORZ08514.1"/>
    <property type="molecule type" value="Genomic_DNA"/>
</dbReference>
<feature type="compositionally biased region" description="Pro residues" evidence="1">
    <location>
        <begin position="19"/>
        <end position="29"/>
    </location>
</feature>
<name>A0A1Y2GFI2_9FUNG</name>
<sequence length="579" mass="62369">MGQSNSTFSRPEPVKQSSPPVPPLAPPLPSLEDLRNVPLRVLASIGKALGDLGVTIVAYSKPMIASIPGLKESTRPLPPLPLQPPPPPPSTLSQLLSWSRKNPRKTVLAVTLLSAVAVGGSIAYKAGEIYLQQLKRTRVIRGSDGSKREVIVLTNVDTIESIEMALELEARGFIVFVGVPDQAWADKVLSWDRSDIHPIVVQNPYGVTDIENFVHSVSFFLQDRNSVLLGRRMGPVSPESSPKLASTATTATTATTRRRASPGSSPKLTTAAEMSSPVLSTSSSFMLLEEDETSSPPSIADIPMSTNTEQSHEYAQQKIVQSSSITTNSEPLFRLSAVIIYPHLSLQGPIETLDIKVWRHCLDVNVTGTILISQQFLPLLKHTTMLSGSSDKFRNPRLIFITSAITGNLGLPYQSAVCASHHAIGSIVDSLRREVDFQGINIVSLKPGVPDDTSSSSSNHKTDARQQQEEYFKRISSLSSSPLSSSFKLAIELLKEAWFRTKQPSTSDALCEAVFNAVVAIRPAVSQAVGRGSSAYSFVGWAAPTRILDWAIQRAAIRAHPTNSVAASTVGLSATSTSP</sequence>
<dbReference type="AlphaFoldDB" id="A0A1Y2GFI2"/>
<evidence type="ECO:0000313" key="2">
    <source>
        <dbReference type="EMBL" id="ORZ08514.1"/>
    </source>
</evidence>
<feature type="region of interest" description="Disordered" evidence="1">
    <location>
        <begin position="232"/>
        <end position="277"/>
    </location>
</feature>
<dbReference type="InterPro" id="IPR036291">
    <property type="entry name" value="NAD(P)-bd_dom_sf"/>
</dbReference>
<comment type="caution">
    <text evidence="2">The sequence shown here is derived from an EMBL/GenBank/DDBJ whole genome shotgun (WGS) entry which is preliminary data.</text>
</comment>
<feature type="region of interest" description="Disordered" evidence="1">
    <location>
        <begin position="293"/>
        <end position="312"/>
    </location>
</feature>
<evidence type="ECO:0000313" key="3">
    <source>
        <dbReference type="Proteomes" id="UP000193648"/>
    </source>
</evidence>
<dbReference type="InterPro" id="IPR013952">
    <property type="entry name" value="DUF1776_fun"/>
</dbReference>